<evidence type="ECO:0000313" key="2">
    <source>
        <dbReference type="Proteomes" id="UP001519460"/>
    </source>
</evidence>
<evidence type="ECO:0000313" key="1">
    <source>
        <dbReference type="EMBL" id="KAK7473510.1"/>
    </source>
</evidence>
<accession>A0ABD0JF09</accession>
<dbReference type="InterPro" id="IPR016187">
    <property type="entry name" value="CTDL_fold"/>
</dbReference>
<proteinExistence type="predicted"/>
<sequence>MGYDFPGYVQTPGWSKLKLYPSDMNSCVTVRAPSLHFIMTSLLAHDLSFTSFDQDTLTVAPGQNCEDGVNWQDVDDWNFKKDRLVKSEVMSLRFQSDSLIERYGFRFIFSFHIQSALPQRLPDGKWNCSVPHWGDFQQHFLCTLYPECAGGKDDVVCFSTDDSCGQEIFSTQKCFTFVEPTDVTIHNTPKTLFNNLLSWQAARYECTSRKMRLPSLESISKQLMIYVFLNVYHFENIYLGLTAATEPLYET</sequence>
<reference evidence="1 2" key="1">
    <citation type="journal article" date="2023" name="Sci. Data">
        <title>Genome assembly of the Korean intertidal mud-creeper Batillaria attramentaria.</title>
        <authorList>
            <person name="Patra A.K."/>
            <person name="Ho P.T."/>
            <person name="Jun S."/>
            <person name="Lee S.J."/>
            <person name="Kim Y."/>
            <person name="Won Y.J."/>
        </authorList>
    </citation>
    <scope>NUCLEOTIDE SEQUENCE [LARGE SCALE GENOMIC DNA]</scope>
    <source>
        <strain evidence="1">Wonlab-2016</strain>
    </source>
</reference>
<dbReference type="Proteomes" id="UP001519460">
    <property type="component" value="Unassembled WGS sequence"/>
</dbReference>
<protein>
    <recommendedName>
        <fullName evidence="3">CUB domain-containing protein</fullName>
    </recommendedName>
</protein>
<organism evidence="1 2">
    <name type="scientific">Batillaria attramentaria</name>
    <dbReference type="NCBI Taxonomy" id="370345"/>
    <lineage>
        <taxon>Eukaryota</taxon>
        <taxon>Metazoa</taxon>
        <taxon>Spiralia</taxon>
        <taxon>Lophotrochozoa</taxon>
        <taxon>Mollusca</taxon>
        <taxon>Gastropoda</taxon>
        <taxon>Caenogastropoda</taxon>
        <taxon>Sorbeoconcha</taxon>
        <taxon>Cerithioidea</taxon>
        <taxon>Batillariidae</taxon>
        <taxon>Batillaria</taxon>
    </lineage>
</organism>
<dbReference type="Gene3D" id="2.60.120.290">
    <property type="entry name" value="Spermadhesin, CUB domain"/>
    <property type="match status" value="1"/>
</dbReference>
<gene>
    <name evidence="1" type="ORF">BaRGS_00035227</name>
</gene>
<dbReference type="SUPFAM" id="SSF49854">
    <property type="entry name" value="Spermadhesin, CUB domain"/>
    <property type="match status" value="1"/>
</dbReference>
<dbReference type="InterPro" id="IPR035914">
    <property type="entry name" value="Sperma_CUB_dom_sf"/>
</dbReference>
<dbReference type="SUPFAM" id="SSF56436">
    <property type="entry name" value="C-type lectin-like"/>
    <property type="match status" value="1"/>
</dbReference>
<name>A0ABD0JF09_9CAEN</name>
<dbReference type="AlphaFoldDB" id="A0ABD0JF09"/>
<evidence type="ECO:0008006" key="3">
    <source>
        <dbReference type="Google" id="ProtNLM"/>
    </source>
</evidence>
<comment type="caution">
    <text evidence="1">The sequence shown here is derived from an EMBL/GenBank/DDBJ whole genome shotgun (WGS) entry which is preliminary data.</text>
</comment>
<dbReference type="EMBL" id="JACVVK020000466">
    <property type="protein sequence ID" value="KAK7473510.1"/>
    <property type="molecule type" value="Genomic_DNA"/>
</dbReference>
<keyword evidence="2" id="KW-1185">Reference proteome</keyword>